<feature type="transmembrane region" description="Helical" evidence="2">
    <location>
        <begin position="63"/>
        <end position="84"/>
    </location>
</feature>
<accession>A0ABV6WYR1</accession>
<dbReference type="Proteomes" id="UP001592530">
    <property type="component" value="Unassembled WGS sequence"/>
</dbReference>
<protein>
    <recommendedName>
        <fullName evidence="5">DUF5666 domain-containing protein</fullName>
    </recommendedName>
</protein>
<keyword evidence="2" id="KW-0812">Transmembrane</keyword>
<reference evidence="3 4" key="1">
    <citation type="submission" date="2024-09" db="EMBL/GenBank/DDBJ databases">
        <authorList>
            <person name="Lee S.D."/>
        </authorList>
    </citation>
    <scope>NUCLEOTIDE SEQUENCE [LARGE SCALE GENOMIC DNA]</scope>
    <source>
        <strain evidence="3 4">N1-3</strain>
    </source>
</reference>
<gene>
    <name evidence="3" type="ORF">ACEZDB_11030</name>
</gene>
<evidence type="ECO:0000256" key="1">
    <source>
        <dbReference type="SAM" id="MobiDB-lite"/>
    </source>
</evidence>
<feature type="region of interest" description="Disordered" evidence="1">
    <location>
        <begin position="112"/>
        <end position="132"/>
    </location>
</feature>
<evidence type="ECO:0000313" key="3">
    <source>
        <dbReference type="EMBL" id="MFC1431181.1"/>
    </source>
</evidence>
<evidence type="ECO:0008006" key="5">
    <source>
        <dbReference type="Google" id="ProtNLM"/>
    </source>
</evidence>
<keyword evidence="2" id="KW-0472">Membrane</keyword>
<sequence length="218" mass="21114">MAGRHTDLVKTDSFVPGLREEPAQELDLLDSEELTPEEILAEAPDARDIAAELAAPPRRKLPWLTLGLAGGLIAALAFAGGALVEKNNQKSGGGNSAAAAFAGFNRGGAAAGRTGGTGAAGGTAGGGGAAGGGATTGTVKLVDGSTVYLTDSSGNVVKVTTGKSTKVSVTKDGKLADLQPGQSVTVRGTTDSSGNLAATTVTEGASPFGAGGFGGFGG</sequence>
<name>A0ABV6WYR1_9ACTN</name>
<dbReference type="EMBL" id="JBHEZY010000003">
    <property type="protein sequence ID" value="MFC1431181.1"/>
    <property type="molecule type" value="Genomic_DNA"/>
</dbReference>
<proteinExistence type="predicted"/>
<evidence type="ECO:0000313" key="4">
    <source>
        <dbReference type="Proteomes" id="UP001592530"/>
    </source>
</evidence>
<evidence type="ECO:0000256" key="2">
    <source>
        <dbReference type="SAM" id="Phobius"/>
    </source>
</evidence>
<dbReference type="RefSeq" id="WP_380551483.1">
    <property type="nucleotide sequence ID" value="NZ_JBHEZY010000003.1"/>
</dbReference>
<organism evidence="3 4">
    <name type="scientific">Streptacidiphilus alkalitolerans</name>
    <dbReference type="NCBI Taxonomy" id="3342712"/>
    <lineage>
        <taxon>Bacteria</taxon>
        <taxon>Bacillati</taxon>
        <taxon>Actinomycetota</taxon>
        <taxon>Actinomycetes</taxon>
        <taxon>Kitasatosporales</taxon>
        <taxon>Streptomycetaceae</taxon>
        <taxon>Streptacidiphilus</taxon>
    </lineage>
</organism>
<keyword evidence="2" id="KW-1133">Transmembrane helix</keyword>
<comment type="caution">
    <text evidence="3">The sequence shown here is derived from an EMBL/GenBank/DDBJ whole genome shotgun (WGS) entry which is preliminary data.</text>
</comment>